<dbReference type="GeneID" id="81361540"/>
<evidence type="ECO:0000256" key="1">
    <source>
        <dbReference type="ARBA" id="ARBA00004141"/>
    </source>
</evidence>
<keyword evidence="7" id="KW-1185">Reference proteome</keyword>
<dbReference type="OrthoDB" id="5207033at2759"/>
<dbReference type="EMBL" id="JAPQKI010000010">
    <property type="protein sequence ID" value="KAJ5085299.1"/>
    <property type="molecule type" value="Genomic_DNA"/>
</dbReference>
<feature type="transmembrane region" description="Helical" evidence="5">
    <location>
        <begin position="313"/>
        <end position="333"/>
    </location>
</feature>
<feature type="non-terminal residue" evidence="6">
    <location>
        <position position="1"/>
    </location>
</feature>
<name>A0A9W9EP74_9EURO</name>
<comment type="caution">
    <text evidence="6">The sequence shown here is derived from an EMBL/GenBank/DDBJ whole genome shotgun (WGS) entry which is preliminary data.</text>
</comment>
<evidence type="ECO:0008006" key="8">
    <source>
        <dbReference type="Google" id="ProtNLM"/>
    </source>
</evidence>
<reference evidence="6" key="1">
    <citation type="submission" date="2022-11" db="EMBL/GenBank/DDBJ databases">
        <authorList>
            <person name="Petersen C."/>
        </authorList>
    </citation>
    <scope>NUCLEOTIDE SEQUENCE</scope>
    <source>
        <strain evidence="6">IBT 30761</strain>
    </source>
</reference>
<feature type="transmembrane region" description="Helical" evidence="5">
    <location>
        <begin position="276"/>
        <end position="298"/>
    </location>
</feature>
<evidence type="ECO:0000256" key="4">
    <source>
        <dbReference type="ARBA" id="ARBA00023136"/>
    </source>
</evidence>
<evidence type="ECO:0000313" key="7">
    <source>
        <dbReference type="Proteomes" id="UP001149074"/>
    </source>
</evidence>
<comment type="subcellular location">
    <subcellularLocation>
        <location evidence="1">Membrane</location>
        <topology evidence="1">Multi-pass membrane protein</topology>
    </subcellularLocation>
</comment>
<dbReference type="AlphaFoldDB" id="A0A9W9EP74"/>
<organism evidence="6 7">
    <name type="scientific">Penicillium argentinense</name>
    <dbReference type="NCBI Taxonomy" id="1131581"/>
    <lineage>
        <taxon>Eukaryota</taxon>
        <taxon>Fungi</taxon>
        <taxon>Dikarya</taxon>
        <taxon>Ascomycota</taxon>
        <taxon>Pezizomycotina</taxon>
        <taxon>Eurotiomycetes</taxon>
        <taxon>Eurotiomycetidae</taxon>
        <taxon>Eurotiales</taxon>
        <taxon>Aspergillaceae</taxon>
        <taxon>Penicillium</taxon>
    </lineage>
</organism>
<evidence type="ECO:0000256" key="3">
    <source>
        <dbReference type="ARBA" id="ARBA00022989"/>
    </source>
</evidence>
<protein>
    <recommendedName>
        <fullName evidence="8">Mg2+ transporter protein, CorA-like/Zinc transport protein ZntB</fullName>
    </recommendedName>
</protein>
<evidence type="ECO:0000256" key="2">
    <source>
        <dbReference type="ARBA" id="ARBA00022692"/>
    </source>
</evidence>
<dbReference type="GO" id="GO:0016020">
    <property type="term" value="C:membrane"/>
    <property type="evidence" value="ECO:0007669"/>
    <property type="project" value="UniProtKB-SubCell"/>
</dbReference>
<keyword evidence="4 5" id="KW-0472">Membrane</keyword>
<dbReference type="Proteomes" id="UP001149074">
    <property type="component" value="Unassembled WGS sequence"/>
</dbReference>
<evidence type="ECO:0000256" key="5">
    <source>
        <dbReference type="SAM" id="Phobius"/>
    </source>
</evidence>
<accession>A0A9W9EP74</accession>
<proteinExistence type="predicted"/>
<reference evidence="6" key="2">
    <citation type="journal article" date="2023" name="IMA Fungus">
        <title>Comparative genomic study of the Penicillium genus elucidates a diverse pangenome and 15 lateral gene transfer events.</title>
        <authorList>
            <person name="Petersen C."/>
            <person name="Sorensen T."/>
            <person name="Nielsen M.R."/>
            <person name="Sondergaard T.E."/>
            <person name="Sorensen J.L."/>
            <person name="Fitzpatrick D.A."/>
            <person name="Frisvad J.C."/>
            <person name="Nielsen K.L."/>
        </authorList>
    </citation>
    <scope>NUCLEOTIDE SEQUENCE</scope>
    <source>
        <strain evidence="6">IBT 30761</strain>
    </source>
</reference>
<evidence type="ECO:0000313" key="6">
    <source>
        <dbReference type="EMBL" id="KAJ5085299.1"/>
    </source>
</evidence>
<dbReference type="SUPFAM" id="SSF144083">
    <property type="entry name" value="Magnesium transport protein CorA, transmembrane region"/>
    <property type="match status" value="1"/>
</dbReference>
<keyword evidence="2 5" id="KW-0812">Transmembrane</keyword>
<gene>
    <name evidence="6" type="ORF">N7532_010070</name>
</gene>
<keyword evidence="3 5" id="KW-1133">Transmembrane helix</keyword>
<sequence length="362" mass="41795">IASANRIRVCHDCRGVFINTFCMPEKWWSNYLQNSNGYFGCEATQDTDTVTGINTWGFFQSKHLKLDLNYDWSKINIFSRWIKDKATNKTKTGIIVFDPTEQINYENFQTQTEANTQDPFWAWPQILHEATNFQDSAVWGIRDVVRKIEKQDRPEGRPGPDYRRLHDIARHAIHVTESLDVAVQTLEQILRQHQCYTGSIAGIPSQQHPNIPTDIQSQLGFSQSCLNSLRHRSISNEKRLQNEIQLAFNTVAQHDASVTVKISQAMMSDNTALKTLAFVTFIFLPPTFISSIFSMAFFDFSPDSGFTVSKDMWIYWAFAIPTTLLTGVMWQYWHKFAPRKQVQRRLQSFHGVKSQKLPKSEV</sequence>
<dbReference type="Gene3D" id="1.20.58.340">
    <property type="entry name" value="Magnesium transport protein CorA, transmembrane region"/>
    <property type="match status" value="1"/>
</dbReference>
<dbReference type="RefSeq" id="XP_056469977.1">
    <property type="nucleotide sequence ID" value="XM_056622561.1"/>
</dbReference>
<dbReference type="InterPro" id="IPR045863">
    <property type="entry name" value="CorA_TM1_TM2"/>
</dbReference>